<keyword evidence="2 6" id="KW-0819">tRNA processing</keyword>
<keyword evidence="6" id="KW-0479">Metal-binding</keyword>
<comment type="caution">
    <text evidence="6">Lacks conserved residue(s) required for the propagation of feature annotation.</text>
</comment>
<comment type="caution">
    <text evidence="10">The sequence shown here is derived from an EMBL/GenBank/DDBJ whole genome shotgun (WGS) entry which is preliminary data.</text>
</comment>
<dbReference type="InterPro" id="IPR004520">
    <property type="entry name" value="GTPase_MnmE"/>
</dbReference>
<dbReference type="InterPro" id="IPR027266">
    <property type="entry name" value="TrmE/GcvT-like"/>
</dbReference>
<feature type="binding site" evidence="6">
    <location>
        <position position="250"/>
    </location>
    <ligand>
        <name>K(+)</name>
        <dbReference type="ChEBI" id="CHEBI:29103"/>
    </ligand>
</feature>
<feature type="binding site" evidence="6">
    <location>
        <position position="245"/>
    </location>
    <ligand>
        <name>K(+)</name>
        <dbReference type="ChEBI" id="CHEBI:29103"/>
    </ligand>
</feature>
<keyword evidence="11" id="KW-1185">Reference proteome</keyword>
<accession>A0ABS0XQW7</accession>
<dbReference type="PANTHER" id="PTHR42714">
    <property type="entry name" value="TRNA MODIFICATION GTPASE GTPBP3"/>
    <property type="match status" value="1"/>
</dbReference>
<dbReference type="NCBIfam" id="TIGR00231">
    <property type="entry name" value="small_GTP"/>
    <property type="match status" value="1"/>
</dbReference>
<comment type="similarity">
    <text evidence="1 6">Belongs to the TRAFAC class TrmE-Era-EngA-EngB-Septin-like GTPase superfamily. TrmE GTPase family.</text>
</comment>
<feature type="domain" description="MnmE helical" evidence="9">
    <location>
        <begin position="121"/>
        <end position="423"/>
    </location>
</feature>
<feature type="domain" description="GTP-binding protein TrmE N-terminal" evidence="8">
    <location>
        <begin position="4"/>
        <end position="118"/>
    </location>
</feature>
<feature type="binding site" evidence="6">
    <location>
        <begin position="226"/>
        <end position="231"/>
    </location>
    <ligand>
        <name>GTP</name>
        <dbReference type="ChEBI" id="CHEBI:37565"/>
    </ligand>
</feature>
<dbReference type="Proteomes" id="UP000640426">
    <property type="component" value="Unassembled WGS sequence"/>
</dbReference>
<feature type="binding site" evidence="6">
    <location>
        <position position="247"/>
    </location>
    <ligand>
        <name>K(+)</name>
        <dbReference type="ChEBI" id="CHEBI:29103"/>
    </ligand>
</feature>
<feature type="binding site" evidence="6">
    <location>
        <position position="21"/>
    </location>
    <ligand>
        <name>(6S)-5-formyl-5,6,7,8-tetrahydrofolate</name>
        <dbReference type="ChEBI" id="CHEBI:57457"/>
    </ligand>
</feature>
<dbReference type="InterPro" id="IPR005225">
    <property type="entry name" value="Small_GTP-bd"/>
</dbReference>
<feature type="domain" description="G" evidence="7">
    <location>
        <begin position="218"/>
        <end position="304"/>
    </location>
</feature>
<feature type="binding site" evidence="6">
    <location>
        <begin position="270"/>
        <end position="273"/>
    </location>
    <ligand>
        <name>GTP</name>
        <dbReference type="ChEBI" id="CHEBI:37565"/>
    </ligand>
</feature>
<evidence type="ECO:0000256" key="2">
    <source>
        <dbReference type="ARBA" id="ARBA00022694"/>
    </source>
</evidence>
<dbReference type="InterPro" id="IPR018948">
    <property type="entry name" value="GTP-bd_TrmE_N"/>
</dbReference>
<evidence type="ECO:0000313" key="11">
    <source>
        <dbReference type="Proteomes" id="UP000640426"/>
    </source>
</evidence>
<evidence type="ECO:0000259" key="9">
    <source>
        <dbReference type="Pfam" id="PF12631"/>
    </source>
</evidence>
<keyword evidence="6" id="KW-0460">Magnesium</keyword>
<dbReference type="InterPro" id="IPR027417">
    <property type="entry name" value="P-loop_NTPase"/>
</dbReference>
<feature type="binding site" evidence="6">
    <location>
        <position position="226"/>
    </location>
    <ligand>
        <name>K(+)</name>
        <dbReference type="ChEBI" id="CHEBI:29103"/>
    </ligand>
</feature>
<comment type="cofactor">
    <cofactor evidence="6">
        <name>K(+)</name>
        <dbReference type="ChEBI" id="CHEBI:29103"/>
    </cofactor>
    <text evidence="6">Binds 1 potassium ion per subunit.</text>
</comment>
<dbReference type="Gene3D" id="3.40.50.300">
    <property type="entry name" value="P-loop containing nucleotide triphosphate hydrolases"/>
    <property type="match status" value="1"/>
</dbReference>
<keyword evidence="3 6" id="KW-0547">Nucleotide-binding</keyword>
<dbReference type="Gene3D" id="1.20.120.430">
    <property type="entry name" value="tRNA modification GTPase MnmE domain 2"/>
    <property type="match status" value="1"/>
</dbReference>
<keyword evidence="6" id="KW-0378">Hydrolase</keyword>
<dbReference type="NCBIfam" id="NF003661">
    <property type="entry name" value="PRK05291.1-3"/>
    <property type="match status" value="1"/>
</dbReference>
<comment type="subunit">
    <text evidence="6">Homodimer. Heterotetramer of two MnmE and two MnmG subunits.</text>
</comment>
<dbReference type="EC" id="3.6.-.-" evidence="6"/>
<keyword evidence="6" id="KW-0963">Cytoplasm</keyword>
<dbReference type="InterPro" id="IPR031168">
    <property type="entry name" value="G_TrmE"/>
</dbReference>
<evidence type="ECO:0000259" key="7">
    <source>
        <dbReference type="Pfam" id="PF01926"/>
    </source>
</evidence>
<dbReference type="Pfam" id="PF01926">
    <property type="entry name" value="MMR_HSR1"/>
    <property type="match status" value="1"/>
</dbReference>
<gene>
    <name evidence="6 10" type="primary">mnmE</name>
    <name evidence="6" type="synonym">trmE</name>
    <name evidence="10" type="ORF">JAO74_11545</name>
</gene>
<dbReference type="Pfam" id="PF10396">
    <property type="entry name" value="TrmE_N"/>
    <property type="match status" value="1"/>
</dbReference>
<organism evidence="10 11">
    <name type="scientific">Sphingomonas mollis</name>
    <dbReference type="NCBI Taxonomy" id="2795726"/>
    <lineage>
        <taxon>Bacteria</taxon>
        <taxon>Pseudomonadati</taxon>
        <taxon>Pseudomonadota</taxon>
        <taxon>Alphaproteobacteria</taxon>
        <taxon>Sphingomonadales</taxon>
        <taxon>Sphingomonadaceae</taxon>
        <taxon>Sphingomonas</taxon>
    </lineage>
</organism>
<dbReference type="EMBL" id="JAELXS010000006">
    <property type="protein sequence ID" value="MBJ6122425.1"/>
    <property type="molecule type" value="Genomic_DNA"/>
</dbReference>
<keyword evidence="4 6" id="KW-0630">Potassium</keyword>
<dbReference type="RefSeq" id="WP_199038077.1">
    <property type="nucleotide sequence ID" value="NZ_JAELXS010000006.1"/>
</dbReference>
<evidence type="ECO:0000259" key="8">
    <source>
        <dbReference type="Pfam" id="PF10396"/>
    </source>
</evidence>
<dbReference type="SUPFAM" id="SSF52540">
    <property type="entry name" value="P-loop containing nucleoside triphosphate hydrolases"/>
    <property type="match status" value="1"/>
</dbReference>
<dbReference type="InterPro" id="IPR027368">
    <property type="entry name" value="MnmE_dom2"/>
</dbReference>
<feature type="binding site" evidence="6">
    <location>
        <position position="251"/>
    </location>
    <ligand>
        <name>Mg(2+)</name>
        <dbReference type="ChEBI" id="CHEBI:18420"/>
    </ligand>
</feature>
<dbReference type="PANTHER" id="PTHR42714:SF2">
    <property type="entry name" value="TRNA MODIFICATION GTPASE GTPBP3, MITOCHONDRIAL"/>
    <property type="match status" value="1"/>
</dbReference>
<feature type="binding site" evidence="6">
    <location>
        <position position="230"/>
    </location>
    <ligand>
        <name>Mg(2+)</name>
        <dbReference type="ChEBI" id="CHEBI:18420"/>
    </ligand>
</feature>
<evidence type="ECO:0000256" key="5">
    <source>
        <dbReference type="ARBA" id="ARBA00023134"/>
    </source>
</evidence>
<dbReference type="SUPFAM" id="SSF103025">
    <property type="entry name" value="Folate-binding domain"/>
    <property type="match status" value="1"/>
</dbReference>
<comment type="function">
    <text evidence="6">Exhibits a very high intrinsic GTPase hydrolysis rate. Involved in the addition of a carboxymethylaminomethyl (cmnm) group at the wobble position (U34) of certain tRNAs, forming tRNA-cmnm(5)s(2)U34.</text>
</comment>
<dbReference type="InterPro" id="IPR006073">
    <property type="entry name" value="GTP-bd"/>
</dbReference>
<dbReference type="CDD" id="cd14858">
    <property type="entry name" value="TrmE_N"/>
    <property type="match status" value="1"/>
</dbReference>
<sequence length="426" mass="45905">MIDTIFAISSGRPPAGIAVIRVSGPMAMAAATSLAGTLPSPRQATLRPLRNADRMLLDRALVIVFPGPRTATGEDVVELHCHGGRAVVAAVERALGETPGCRIAEPGEFTRRALMHGRIDLAEAEGLADLLEAETETQRIAALAAAEGRISRQITRWLDGIAILSARIEAVLDHADEDDVDAGDHEVARIIREMHDLAAEIGAVAAAPPVERLRDGIRVVIGGSPNAGKSTLLNLLAERDAAIVSPIAGTTRDRIEATVMRRGIAYILLDTAGLTETDDAVEAIGVERANQAIQSADILLWLDDIRPPRTDALWVYPRADLPERHGMPEGPTMAVRQDRSESIDRLWQEIEQRAVSLLPQADTLPLRERHRMLCRDAVAGMKTSTNDPLLIGEHLRCARVALAGIVGTDATEIMLDALFSRFCLGK</sequence>
<feature type="binding site" evidence="6">
    <location>
        <position position="118"/>
    </location>
    <ligand>
        <name>(6S)-5-formyl-5,6,7,8-tetrahydrofolate</name>
        <dbReference type="ChEBI" id="CHEBI:57457"/>
    </ligand>
</feature>
<feature type="binding site" evidence="6">
    <location>
        <position position="78"/>
    </location>
    <ligand>
        <name>(6S)-5-formyl-5,6,7,8-tetrahydrofolate</name>
        <dbReference type="ChEBI" id="CHEBI:57457"/>
    </ligand>
</feature>
<reference evidence="11" key="1">
    <citation type="submission" date="2020-12" db="EMBL/GenBank/DDBJ databases">
        <title>Hymenobacter sp.</title>
        <authorList>
            <person name="Kim M.K."/>
        </authorList>
    </citation>
    <scope>NUCLEOTIDE SEQUENCE [LARGE SCALE GENOMIC DNA]</scope>
    <source>
        <strain evidence="11">BT553</strain>
    </source>
</reference>
<evidence type="ECO:0000313" key="10">
    <source>
        <dbReference type="EMBL" id="MBJ6122425.1"/>
    </source>
</evidence>
<protein>
    <recommendedName>
        <fullName evidence="6">tRNA modification GTPase MnmE</fullName>
        <ecNumber evidence="6">3.6.-.-</ecNumber>
    </recommendedName>
</protein>
<dbReference type="InterPro" id="IPR025867">
    <property type="entry name" value="MnmE_helical"/>
</dbReference>
<dbReference type="Pfam" id="PF12631">
    <property type="entry name" value="MnmE_helical"/>
    <property type="match status" value="1"/>
</dbReference>
<dbReference type="CDD" id="cd04164">
    <property type="entry name" value="trmE"/>
    <property type="match status" value="1"/>
</dbReference>
<name>A0ABS0XQW7_9SPHN</name>
<evidence type="ECO:0000256" key="4">
    <source>
        <dbReference type="ARBA" id="ARBA00022958"/>
    </source>
</evidence>
<feature type="binding site" evidence="6">
    <location>
        <begin position="245"/>
        <end position="251"/>
    </location>
    <ligand>
        <name>GTP</name>
        <dbReference type="ChEBI" id="CHEBI:37565"/>
    </ligand>
</feature>
<comment type="subcellular location">
    <subcellularLocation>
        <location evidence="6">Cytoplasm</location>
    </subcellularLocation>
</comment>
<evidence type="ECO:0000256" key="3">
    <source>
        <dbReference type="ARBA" id="ARBA00022741"/>
    </source>
</evidence>
<evidence type="ECO:0000256" key="6">
    <source>
        <dbReference type="HAMAP-Rule" id="MF_00379"/>
    </source>
</evidence>
<dbReference type="HAMAP" id="MF_00379">
    <property type="entry name" value="GTPase_MnmE"/>
    <property type="match status" value="1"/>
</dbReference>
<keyword evidence="5 6" id="KW-0342">GTP-binding</keyword>
<proteinExistence type="inferred from homology"/>
<evidence type="ECO:0000256" key="1">
    <source>
        <dbReference type="ARBA" id="ARBA00011043"/>
    </source>
</evidence>
<feature type="binding site" evidence="6">
    <location>
        <position position="426"/>
    </location>
    <ligand>
        <name>(6S)-5-formyl-5,6,7,8-tetrahydrofolate</name>
        <dbReference type="ChEBI" id="CHEBI:57457"/>
    </ligand>
</feature>
<dbReference type="Gene3D" id="3.30.1360.120">
    <property type="entry name" value="Probable tRNA modification gtpase trme, domain 1"/>
    <property type="match status" value="1"/>
</dbReference>